<evidence type="ECO:0000313" key="2">
    <source>
        <dbReference type="Proteomes" id="UP000829398"/>
    </source>
</evidence>
<comment type="caution">
    <text evidence="1">The sequence shown here is derived from an EMBL/GenBank/DDBJ whole genome shotgun (WGS) entry which is preliminary data.</text>
</comment>
<name>A0ACB8P5A3_CITSI</name>
<evidence type="ECO:0000313" key="1">
    <source>
        <dbReference type="EMBL" id="KAH9805515.1"/>
    </source>
</evidence>
<dbReference type="EMBL" id="CM039170">
    <property type="protein sequence ID" value="KAH9805515.1"/>
    <property type="molecule type" value="Genomic_DNA"/>
</dbReference>
<proteinExistence type="predicted"/>
<gene>
    <name evidence="1" type="ORF">KPL71_002450</name>
</gene>
<protein>
    <submittedName>
        <fullName evidence="1">Uncharacterized protein</fullName>
    </submittedName>
</protein>
<reference evidence="2" key="1">
    <citation type="journal article" date="2023" name="Hortic. Res.">
        <title>A chromosome-level phased genome enabling allele-level studies in sweet orange: a case study on citrus Huanglongbing tolerance.</title>
        <authorList>
            <person name="Wu B."/>
            <person name="Yu Q."/>
            <person name="Deng Z."/>
            <person name="Duan Y."/>
            <person name="Luo F."/>
            <person name="Gmitter F. Jr."/>
        </authorList>
    </citation>
    <scope>NUCLEOTIDE SEQUENCE [LARGE SCALE GENOMIC DNA]</scope>
    <source>
        <strain evidence="2">cv. Valencia</strain>
    </source>
</reference>
<keyword evidence="2" id="KW-1185">Reference proteome</keyword>
<organism evidence="1 2">
    <name type="scientific">Citrus sinensis</name>
    <name type="common">Sweet orange</name>
    <name type="synonym">Citrus aurantium var. sinensis</name>
    <dbReference type="NCBI Taxonomy" id="2711"/>
    <lineage>
        <taxon>Eukaryota</taxon>
        <taxon>Viridiplantae</taxon>
        <taxon>Streptophyta</taxon>
        <taxon>Embryophyta</taxon>
        <taxon>Tracheophyta</taxon>
        <taxon>Spermatophyta</taxon>
        <taxon>Magnoliopsida</taxon>
        <taxon>eudicotyledons</taxon>
        <taxon>Gunneridae</taxon>
        <taxon>Pentapetalae</taxon>
        <taxon>rosids</taxon>
        <taxon>malvids</taxon>
        <taxon>Sapindales</taxon>
        <taxon>Rutaceae</taxon>
        <taxon>Aurantioideae</taxon>
        <taxon>Citrus</taxon>
    </lineage>
</organism>
<dbReference type="Proteomes" id="UP000829398">
    <property type="component" value="Chromosome 1"/>
</dbReference>
<accession>A0ACB8P5A3</accession>
<sequence length="397" mass="44624">MKRQHRREDFILKEVLNRMLRILRLISQDLEKLRDRKSLHIKQTYGFDEVVHDDVCYEDNEENGNFVSLDNIIPSEDNINWPFMSTTNPQYKDIDLDQLSKFDEYLDIVGREEMKGRGASRVNVQQVSFELKHKVILALNKLADRDTYQIGVEELDKLAECLTSEKIAPFVSCILDTDSEQKSAVRKECVRLMGTLAKFHQALIGPHVNKMVASIVKRLKDSDSVVRDACVETMGVLASKLSNHGDESDDGVFVALVRPVFEALGEQNKQPVASTINTLANSVYQVFSASSDEAREIMRQASVDYLGLGGIYTSGAMALLSGLNPRPSSLIFHFLAMAVFGVGRLLLPFPSPKRLWIGAKLIWGASEILFPIIKAEGVRQMFFPATVPALYRAPPVY</sequence>